<dbReference type="Pfam" id="PF01431">
    <property type="entry name" value="Peptidase_M13"/>
    <property type="match status" value="1"/>
</dbReference>
<evidence type="ECO:0000256" key="8">
    <source>
        <dbReference type="SAM" id="SignalP"/>
    </source>
</evidence>
<evidence type="ECO:0000256" key="5">
    <source>
        <dbReference type="ARBA" id="ARBA00022801"/>
    </source>
</evidence>
<dbReference type="GO" id="GO:0005886">
    <property type="term" value="C:plasma membrane"/>
    <property type="evidence" value="ECO:0007669"/>
    <property type="project" value="TreeGrafter"/>
</dbReference>
<sequence>MNYSPTFFMFLFVSRSGFALVAANEQFCSTDACTLAGQRMSAAINTSADPCEDFFEYACGNWIATHPISDNATEASSIDNLRKNMKLVLQDVLGVDRAEMFPSEIKAKSIYKQCQNQDEIEKLGAKPVLDFLTEQIGGWPVLNPNWNASNFDLFTALVKLRLYKSEAFFAVDVEQDLLVSADNIIHIEETASFATRDVLESERGDSVTESYLTLLTNVTGLIMREIGDQRDVTAVAGELTDLLDLGRFISLSGQTAVEKRDFSALKNKTTLGANQAATFTRSAFFRNMTGYLRAVFEPVGLSHLINPQTPIVLRAASFFDRLDEKFLELERLNDTGKRRLANYIGWRVIVSSILQLPKKYRDEWAEQLRRIQGQVTRRETPTKERCATEVLSAMPWAVDAMYIRDYVPKDLKTKASIMVADMKAAFRGLLGEATWMDNETSAAALQKLDSMLTFIAYPLILSDNISYVDKLYENVTVGGAYFETRLELAKTSTFKNLKLLVTKNIRGDLTQDTPDIMGTNAFYRPEHNIIIVLAGILQYPFFVAGNPEYINYGSNGFAISHEITHGFDDQGSSFDDVGLMRSWWTNASKEAYNQKKKTIVDQYNAFALSSGHVNGELTLGENIADNGGLKTAYRAYFDHFRKRQTEPELLLSILPTATPEQLFFLSAAQVWCGKRRPAAERLSILTNVHSPYKFRVIGPMSNMPEFSRAFNCSIGSKMNPTVKASVW</sequence>
<dbReference type="AlphaFoldDB" id="A0A9X6RK68"/>
<evidence type="ECO:0000256" key="6">
    <source>
        <dbReference type="ARBA" id="ARBA00022833"/>
    </source>
</evidence>
<comment type="similarity">
    <text evidence="2">Belongs to the peptidase M13 family.</text>
</comment>
<dbReference type="InterPro" id="IPR000718">
    <property type="entry name" value="Peptidase_M13"/>
</dbReference>
<evidence type="ECO:0000256" key="4">
    <source>
        <dbReference type="ARBA" id="ARBA00022723"/>
    </source>
</evidence>
<reference evidence="12" key="1">
    <citation type="submission" date="2017-01" db="EMBL/GenBank/DDBJ databases">
        <title>Comparative genomics of anhydrobiosis in the tardigrade Hypsibius dujardini.</title>
        <authorList>
            <person name="Yoshida Y."/>
            <person name="Koutsovoulos G."/>
            <person name="Laetsch D."/>
            <person name="Stevens L."/>
            <person name="Kumar S."/>
            <person name="Horikawa D."/>
            <person name="Ishino K."/>
            <person name="Komine S."/>
            <person name="Tomita M."/>
            <person name="Blaxter M."/>
            <person name="Arakawa K."/>
        </authorList>
    </citation>
    <scope>NUCLEOTIDE SEQUENCE [LARGE SCALE GENOMIC DNA]</scope>
    <source>
        <strain evidence="12">Z151</strain>
    </source>
</reference>
<dbReference type="InterPro" id="IPR024079">
    <property type="entry name" value="MetalloPept_cat_dom_sf"/>
</dbReference>
<evidence type="ECO:0000256" key="7">
    <source>
        <dbReference type="ARBA" id="ARBA00023049"/>
    </source>
</evidence>
<accession>A0A9X6RK68</accession>
<keyword evidence="12" id="KW-1185">Reference proteome</keyword>
<comment type="cofactor">
    <cofactor evidence="1">
        <name>Zn(2+)</name>
        <dbReference type="ChEBI" id="CHEBI:29105"/>
    </cofactor>
</comment>
<dbReference type="Gene3D" id="3.40.390.10">
    <property type="entry name" value="Collagenase (Catalytic Domain)"/>
    <property type="match status" value="1"/>
</dbReference>
<evidence type="ECO:0000259" key="10">
    <source>
        <dbReference type="Pfam" id="PF05649"/>
    </source>
</evidence>
<feature type="domain" description="Peptidase M13 C-terminal" evidence="9">
    <location>
        <begin position="520"/>
        <end position="724"/>
    </location>
</feature>
<dbReference type="PANTHER" id="PTHR11733">
    <property type="entry name" value="ZINC METALLOPROTEASE FAMILY M13 NEPRILYSIN-RELATED"/>
    <property type="match status" value="1"/>
</dbReference>
<dbReference type="PRINTS" id="PR00786">
    <property type="entry name" value="NEPRILYSIN"/>
</dbReference>
<organism evidence="11 12">
    <name type="scientific">Hypsibius exemplaris</name>
    <name type="common">Freshwater tardigrade</name>
    <dbReference type="NCBI Taxonomy" id="2072580"/>
    <lineage>
        <taxon>Eukaryota</taxon>
        <taxon>Metazoa</taxon>
        <taxon>Ecdysozoa</taxon>
        <taxon>Tardigrada</taxon>
        <taxon>Eutardigrada</taxon>
        <taxon>Parachela</taxon>
        <taxon>Hypsibioidea</taxon>
        <taxon>Hypsibiidae</taxon>
        <taxon>Hypsibius</taxon>
    </lineage>
</organism>
<dbReference type="PROSITE" id="PS51885">
    <property type="entry name" value="NEPRILYSIN"/>
    <property type="match status" value="1"/>
</dbReference>
<evidence type="ECO:0000256" key="3">
    <source>
        <dbReference type="ARBA" id="ARBA00022670"/>
    </source>
</evidence>
<dbReference type="EMBL" id="MTYJ01000197">
    <property type="protein sequence ID" value="OWA50602.1"/>
    <property type="molecule type" value="Genomic_DNA"/>
</dbReference>
<dbReference type="Proteomes" id="UP000192578">
    <property type="component" value="Unassembled WGS sequence"/>
</dbReference>
<keyword evidence="3" id="KW-0645">Protease</keyword>
<dbReference type="GO" id="GO:0004222">
    <property type="term" value="F:metalloendopeptidase activity"/>
    <property type="evidence" value="ECO:0007669"/>
    <property type="project" value="InterPro"/>
</dbReference>
<dbReference type="InterPro" id="IPR042089">
    <property type="entry name" value="Peptidase_M13_dom_2"/>
</dbReference>
<keyword evidence="8" id="KW-0732">Signal</keyword>
<feature type="chain" id="PRO_5040811739" evidence="8">
    <location>
        <begin position="24"/>
        <end position="727"/>
    </location>
</feature>
<dbReference type="GO" id="GO:0016485">
    <property type="term" value="P:protein processing"/>
    <property type="evidence" value="ECO:0007669"/>
    <property type="project" value="TreeGrafter"/>
</dbReference>
<feature type="signal peptide" evidence="8">
    <location>
        <begin position="1"/>
        <end position="23"/>
    </location>
</feature>
<keyword evidence="7" id="KW-0482">Metalloprotease</keyword>
<comment type="caution">
    <text evidence="11">The sequence shown here is derived from an EMBL/GenBank/DDBJ whole genome shotgun (WGS) entry which is preliminary data.</text>
</comment>
<evidence type="ECO:0000313" key="11">
    <source>
        <dbReference type="EMBL" id="OWA50602.1"/>
    </source>
</evidence>
<keyword evidence="6" id="KW-0862">Zinc</keyword>
<dbReference type="Pfam" id="PF05649">
    <property type="entry name" value="Peptidase_M13_N"/>
    <property type="match status" value="1"/>
</dbReference>
<evidence type="ECO:0000259" key="9">
    <source>
        <dbReference type="Pfam" id="PF01431"/>
    </source>
</evidence>
<keyword evidence="5" id="KW-0378">Hydrolase</keyword>
<dbReference type="InterPro" id="IPR008753">
    <property type="entry name" value="Peptidase_M13_N"/>
</dbReference>
<dbReference type="PANTHER" id="PTHR11733:SF167">
    <property type="entry name" value="FI17812P1-RELATED"/>
    <property type="match status" value="1"/>
</dbReference>
<dbReference type="OrthoDB" id="6475849at2759"/>
<keyword evidence="4" id="KW-0479">Metal-binding</keyword>
<dbReference type="InterPro" id="IPR018497">
    <property type="entry name" value="Peptidase_M13_C"/>
</dbReference>
<dbReference type="Gene3D" id="1.10.1380.10">
    <property type="entry name" value="Neutral endopeptidase , domain2"/>
    <property type="match status" value="1"/>
</dbReference>
<protein>
    <submittedName>
        <fullName evidence="11">Endothelin-converting enzyme 1</fullName>
    </submittedName>
</protein>
<evidence type="ECO:0000256" key="2">
    <source>
        <dbReference type="ARBA" id="ARBA00007357"/>
    </source>
</evidence>
<evidence type="ECO:0000313" key="12">
    <source>
        <dbReference type="Proteomes" id="UP000192578"/>
    </source>
</evidence>
<dbReference type="CDD" id="cd08662">
    <property type="entry name" value="M13"/>
    <property type="match status" value="1"/>
</dbReference>
<proteinExistence type="inferred from homology"/>
<feature type="domain" description="Peptidase M13 N-terminal" evidence="10">
    <location>
        <begin position="50"/>
        <end position="458"/>
    </location>
</feature>
<name>A0A9X6RK68_HYPEX</name>
<evidence type="ECO:0000256" key="1">
    <source>
        <dbReference type="ARBA" id="ARBA00001947"/>
    </source>
</evidence>
<gene>
    <name evidence="11" type="ORF">BV898_15113</name>
</gene>
<dbReference type="GO" id="GO:0046872">
    <property type="term" value="F:metal ion binding"/>
    <property type="evidence" value="ECO:0007669"/>
    <property type="project" value="UniProtKB-KW"/>
</dbReference>
<dbReference type="SUPFAM" id="SSF55486">
    <property type="entry name" value="Metalloproteases ('zincins'), catalytic domain"/>
    <property type="match status" value="1"/>
</dbReference>